<accession>A0A840PDX3</accession>
<dbReference type="EMBL" id="JACHGN010000016">
    <property type="protein sequence ID" value="MBB5136936.1"/>
    <property type="molecule type" value="Genomic_DNA"/>
</dbReference>
<dbReference type="Proteomes" id="UP000578449">
    <property type="component" value="Unassembled WGS sequence"/>
</dbReference>
<name>A0A840PDX3_9ACTN</name>
<comment type="caution">
    <text evidence="1">The sequence shown here is derived from an EMBL/GenBank/DDBJ whole genome shotgun (WGS) entry which is preliminary data.</text>
</comment>
<evidence type="ECO:0000313" key="2">
    <source>
        <dbReference type="Proteomes" id="UP000578449"/>
    </source>
</evidence>
<sequence length="38" mass="3765">MDTAEAQVSEVSEAQEKPAGLILIDAGGDVCAIDGTGC</sequence>
<reference evidence="1 2" key="1">
    <citation type="submission" date="2020-08" db="EMBL/GenBank/DDBJ databases">
        <title>Genomic Encyclopedia of Type Strains, Phase IV (KMG-IV): sequencing the most valuable type-strain genomes for metagenomic binning, comparative biology and taxonomic classification.</title>
        <authorList>
            <person name="Goeker M."/>
        </authorList>
    </citation>
    <scope>NUCLEOTIDE SEQUENCE [LARGE SCALE GENOMIC DNA]</scope>
    <source>
        <strain evidence="1 2">DSM 45615</strain>
    </source>
</reference>
<proteinExistence type="predicted"/>
<keyword evidence="2" id="KW-1185">Reference proteome</keyword>
<gene>
    <name evidence="1" type="ORF">HNP84_006688</name>
</gene>
<protein>
    <submittedName>
        <fullName evidence="1">Uncharacterized protein</fullName>
    </submittedName>
</protein>
<evidence type="ECO:0000313" key="1">
    <source>
        <dbReference type="EMBL" id="MBB5136936.1"/>
    </source>
</evidence>
<dbReference type="AlphaFoldDB" id="A0A840PDX3"/>
<organism evidence="1 2">
    <name type="scientific">Thermocatellispora tengchongensis</name>
    <dbReference type="NCBI Taxonomy" id="1073253"/>
    <lineage>
        <taxon>Bacteria</taxon>
        <taxon>Bacillati</taxon>
        <taxon>Actinomycetota</taxon>
        <taxon>Actinomycetes</taxon>
        <taxon>Streptosporangiales</taxon>
        <taxon>Streptosporangiaceae</taxon>
        <taxon>Thermocatellispora</taxon>
    </lineage>
</organism>